<dbReference type="PANTHER" id="PTHR13696">
    <property type="entry name" value="P-LOOP CONTAINING NUCLEOSIDE TRIPHOSPHATE HYDROLASE"/>
    <property type="match status" value="1"/>
</dbReference>
<feature type="domain" description="CobQ/CobB/MinD/ParA nucleotide binding" evidence="1">
    <location>
        <begin position="12"/>
        <end position="165"/>
    </location>
</feature>
<dbReference type="SUPFAM" id="SSF52540">
    <property type="entry name" value="P-loop containing nucleoside triphosphate hydrolases"/>
    <property type="match status" value="1"/>
</dbReference>
<comment type="caution">
    <text evidence="2">The sequence shown here is derived from an EMBL/GenBank/DDBJ whole genome shotgun (WGS) entry which is preliminary data.</text>
</comment>
<dbReference type="InterPro" id="IPR027417">
    <property type="entry name" value="P-loop_NTPase"/>
</dbReference>
<reference evidence="3" key="1">
    <citation type="journal article" date="2019" name="Int. J. Syst. Evol. Microbiol.">
        <title>The Global Catalogue of Microorganisms (GCM) 10K type strain sequencing project: providing services to taxonomists for standard genome sequencing and annotation.</title>
        <authorList>
            <consortium name="The Broad Institute Genomics Platform"/>
            <consortium name="The Broad Institute Genome Sequencing Center for Infectious Disease"/>
            <person name="Wu L."/>
            <person name="Ma J."/>
        </authorList>
    </citation>
    <scope>NUCLEOTIDE SEQUENCE [LARGE SCALE GENOMIC DNA]</scope>
    <source>
        <strain evidence="3">JCM 14370</strain>
    </source>
</reference>
<evidence type="ECO:0000313" key="3">
    <source>
        <dbReference type="Proteomes" id="UP000632222"/>
    </source>
</evidence>
<dbReference type="Gene3D" id="3.40.50.300">
    <property type="entry name" value="P-loop containing nucleotide triphosphate hydrolases"/>
    <property type="match status" value="2"/>
</dbReference>
<protein>
    <recommendedName>
        <fullName evidence="1">CobQ/CobB/MinD/ParA nucleotide binding domain-containing protein</fullName>
    </recommendedName>
</protein>
<dbReference type="InterPro" id="IPR002586">
    <property type="entry name" value="CobQ/CobB/MinD/ParA_Nub-bd_dom"/>
</dbReference>
<evidence type="ECO:0000313" key="2">
    <source>
        <dbReference type="EMBL" id="GGJ58339.1"/>
    </source>
</evidence>
<proteinExistence type="predicted"/>
<dbReference type="Pfam" id="PF01656">
    <property type="entry name" value="CbiA"/>
    <property type="match status" value="1"/>
</dbReference>
<name>A0ABQ2DHM0_9DEIO</name>
<sequence length="188" mass="20528">MAAMPTQNSKFVMVASGKGGVGKTTTTVHLAYLLDGVIIDLDPKKSTRYFKGLRSPVLDLKDPIPEGKNVVIDAPPSAELVEQYARKYRELLTHVVIPLQPTAEDYALARHLYGIFSGIPGLKVGVLLNFLGPDRDSKLAPTIVKEDFGWNLVGEISYRPAVFRNVRTSGLSLDSVDCYVPASVWVNA</sequence>
<dbReference type="EMBL" id="BMOD01000043">
    <property type="protein sequence ID" value="GGJ58339.1"/>
    <property type="molecule type" value="Genomic_DNA"/>
</dbReference>
<organism evidence="2 3">
    <name type="scientific">Deinococcus roseus</name>
    <dbReference type="NCBI Taxonomy" id="392414"/>
    <lineage>
        <taxon>Bacteria</taxon>
        <taxon>Thermotogati</taxon>
        <taxon>Deinococcota</taxon>
        <taxon>Deinococci</taxon>
        <taxon>Deinococcales</taxon>
        <taxon>Deinococcaceae</taxon>
        <taxon>Deinococcus</taxon>
    </lineage>
</organism>
<dbReference type="InterPro" id="IPR050678">
    <property type="entry name" value="DNA_Partitioning_ATPase"/>
</dbReference>
<gene>
    <name evidence="2" type="ORF">GCM10008938_50520</name>
</gene>
<accession>A0ABQ2DHM0</accession>
<keyword evidence="3" id="KW-1185">Reference proteome</keyword>
<dbReference type="PANTHER" id="PTHR13696:SF99">
    <property type="entry name" value="COBYRINIC ACID AC-DIAMIDE SYNTHASE"/>
    <property type="match status" value="1"/>
</dbReference>
<evidence type="ECO:0000259" key="1">
    <source>
        <dbReference type="Pfam" id="PF01656"/>
    </source>
</evidence>
<dbReference type="Proteomes" id="UP000632222">
    <property type="component" value="Unassembled WGS sequence"/>
</dbReference>
<dbReference type="CDD" id="cd02042">
    <property type="entry name" value="ParAB_family"/>
    <property type="match status" value="1"/>
</dbReference>